<gene>
    <name evidence="1" type="ORF">OTJ99_002412</name>
</gene>
<evidence type="ECO:0000313" key="2">
    <source>
        <dbReference type="Proteomes" id="UP001164745"/>
    </source>
</evidence>
<accession>A0ABY7BFE0</accession>
<sequence>MVQCLEILLKAQLGVDVSASKTESFSQKVTIPAGKWWRVYAAGAGEKIDFDIYRPYFLKPGRYKDGSGYVINYTGISWKAESN</sequence>
<proteinExistence type="predicted"/>
<protein>
    <submittedName>
        <fullName evidence="1">Uncharacterized protein</fullName>
    </submittedName>
</protein>
<evidence type="ECO:0000313" key="1">
    <source>
        <dbReference type="EMBL" id="WAM31523.1"/>
    </source>
</evidence>
<organism evidence="1 2">
    <name type="scientific">Caldicellulosiruptor naganoensis</name>
    <dbReference type="NCBI Taxonomy" id="29324"/>
    <lineage>
        <taxon>Bacteria</taxon>
        <taxon>Bacillati</taxon>
        <taxon>Bacillota</taxon>
        <taxon>Bacillota incertae sedis</taxon>
        <taxon>Caldicellulosiruptorales</taxon>
        <taxon>Caldicellulosiruptoraceae</taxon>
        <taxon>Caldicellulosiruptor</taxon>
    </lineage>
</organism>
<keyword evidence="2" id="KW-1185">Reference proteome</keyword>
<dbReference type="Proteomes" id="UP001164745">
    <property type="component" value="Chromosome"/>
</dbReference>
<dbReference type="RefSeq" id="WP_235374911.1">
    <property type="nucleotide sequence ID" value="NZ_CP113864.1"/>
</dbReference>
<dbReference type="CDD" id="cd10140">
    <property type="entry name" value="PFM_aerolysin_family"/>
    <property type="match status" value="1"/>
</dbReference>
<reference evidence="1" key="1">
    <citation type="submission" date="2022-12" db="EMBL/GenBank/DDBJ databases">
        <authorList>
            <person name="Bing R.G."/>
            <person name="Willard D.J."/>
            <person name="Manesh M.J.H."/>
            <person name="Laemthong T."/>
            <person name="Crosby J.R."/>
            <person name="Kelly R.M."/>
        </authorList>
    </citation>
    <scope>NUCLEOTIDE SEQUENCE</scope>
    <source>
        <strain evidence="1">DSM 8991</strain>
    </source>
</reference>
<name>A0ABY7BFE0_9FIRM</name>
<dbReference type="EMBL" id="CP113864">
    <property type="protein sequence ID" value="WAM31523.1"/>
    <property type="molecule type" value="Genomic_DNA"/>
</dbReference>